<comment type="caution">
    <text evidence="9">The sequence shown here is derived from an EMBL/GenBank/DDBJ whole genome shotgun (WGS) entry which is preliminary data.</text>
</comment>
<evidence type="ECO:0000256" key="3">
    <source>
        <dbReference type="ARBA" id="ARBA00022741"/>
    </source>
</evidence>
<dbReference type="InterPro" id="IPR009286">
    <property type="entry name" value="Ins_P5_2-kin"/>
</dbReference>
<evidence type="ECO:0000256" key="4">
    <source>
        <dbReference type="ARBA" id="ARBA00022777"/>
    </source>
</evidence>
<dbReference type="Pfam" id="PF13424">
    <property type="entry name" value="TPR_12"/>
    <property type="match status" value="1"/>
</dbReference>
<dbReference type="PANTHER" id="PTHR14456">
    <property type="entry name" value="INOSITOL POLYPHOSPHATE KINASE 1"/>
    <property type="match status" value="1"/>
</dbReference>
<dbReference type="Pfam" id="PF13181">
    <property type="entry name" value="TPR_8"/>
    <property type="match status" value="1"/>
</dbReference>
<gene>
    <name evidence="9" type="ORF">CCMP2556_LOCUS47233</name>
</gene>
<evidence type="ECO:0000313" key="9">
    <source>
        <dbReference type="EMBL" id="CAK9099862.1"/>
    </source>
</evidence>
<name>A0ABP0RKX9_9DINO</name>
<proteinExistence type="predicted"/>
<feature type="compositionally biased region" description="Low complexity" evidence="8">
    <location>
        <begin position="930"/>
        <end position="940"/>
    </location>
</feature>
<dbReference type="Gene3D" id="3.30.200.110">
    <property type="entry name" value="Inositol-pentakisphosphate 2-kinase, N-lobe"/>
    <property type="match status" value="1"/>
</dbReference>
<dbReference type="Proteomes" id="UP001642484">
    <property type="component" value="Unassembled WGS sequence"/>
</dbReference>
<evidence type="ECO:0000256" key="7">
    <source>
        <dbReference type="SAM" id="Coils"/>
    </source>
</evidence>
<organism evidence="9 10">
    <name type="scientific">Durusdinium trenchii</name>
    <dbReference type="NCBI Taxonomy" id="1381693"/>
    <lineage>
        <taxon>Eukaryota</taxon>
        <taxon>Sar</taxon>
        <taxon>Alveolata</taxon>
        <taxon>Dinophyceae</taxon>
        <taxon>Suessiales</taxon>
        <taxon>Symbiodiniaceae</taxon>
        <taxon>Durusdinium</taxon>
    </lineage>
</organism>
<evidence type="ECO:0000256" key="1">
    <source>
        <dbReference type="ARBA" id="ARBA00012023"/>
    </source>
</evidence>
<dbReference type="InterPro" id="IPR011990">
    <property type="entry name" value="TPR-like_helical_dom_sf"/>
</dbReference>
<evidence type="ECO:0000313" key="10">
    <source>
        <dbReference type="Proteomes" id="UP001642484"/>
    </source>
</evidence>
<keyword evidence="10" id="KW-1185">Reference proteome</keyword>
<feature type="region of interest" description="Disordered" evidence="8">
    <location>
        <begin position="1"/>
        <end position="23"/>
    </location>
</feature>
<dbReference type="EMBL" id="CAXAMN010026006">
    <property type="protein sequence ID" value="CAK9099862.1"/>
    <property type="molecule type" value="Genomic_DNA"/>
</dbReference>
<dbReference type="Gene3D" id="1.25.40.10">
    <property type="entry name" value="Tetratricopeptide repeat domain"/>
    <property type="match status" value="2"/>
</dbReference>
<protein>
    <recommendedName>
        <fullName evidence="1">inositol-pentakisphosphate 2-kinase</fullName>
        <ecNumber evidence="1">2.7.1.158</ecNumber>
    </recommendedName>
    <alternativeName>
        <fullName evidence="6">Ins(1,3,4,5,6)P5 2-kinase</fullName>
    </alternativeName>
</protein>
<dbReference type="SUPFAM" id="SSF48452">
    <property type="entry name" value="TPR-like"/>
    <property type="match status" value="1"/>
</dbReference>
<feature type="region of interest" description="Disordered" evidence="8">
    <location>
        <begin position="914"/>
        <end position="941"/>
    </location>
</feature>
<keyword evidence="5" id="KW-0067">ATP-binding</keyword>
<keyword evidence="2" id="KW-0808">Transferase</keyword>
<reference evidence="9 10" key="1">
    <citation type="submission" date="2024-02" db="EMBL/GenBank/DDBJ databases">
        <authorList>
            <person name="Chen Y."/>
            <person name="Shah S."/>
            <person name="Dougan E. K."/>
            <person name="Thang M."/>
            <person name="Chan C."/>
        </authorList>
    </citation>
    <scope>NUCLEOTIDE SEQUENCE [LARGE SCALE GENOMIC DNA]</scope>
</reference>
<dbReference type="Pfam" id="PF06090">
    <property type="entry name" value="Ins_P5_2-kin"/>
    <property type="match status" value="1"/>
</dbReference>
<evidence type="ECO:0000256" key="5">
    <source>
        <dbReference type="ARBA" id="ARBA00022840"/>
    </source>
</evidence>
<dbReference type="EC" id="2.7.1.158" evidence="1"/>
<dbReference type="InterPro" id="IPR019734">
    <property type="entry name" value="TPR_rpt"/>
</dbReference>
<keyword evidence="3" id="KW-0547">Nucleotide-binding</keyword>
<dbReference type="InterPro" id="IPR043001">
    <property type="entry name" value="IP5_2-K_N_lobe"/>
</dbReference>
<feature type="coiled-coil region" evidence="7">
    <location>
        <begin position="69"/>
        <end position="96"/>
    </location>
</feature>
<sequence>MDDNFDVMQLEHDDDDPERVEEQLENEKKLEARYQKLEMHGQHMQVMEDDELLSQRRVLQMRQQGEAALLAAEARAKDAHKKREDVEAQLEEIRAEIYSIMEVEAAQREQLASRLTSADIRTARAVMDVDVKMQALRGEADYSTRSTFQGLQQEHHHAWALQDRLGGLKEVVTGVRACERDQELQRVPKVMPRPFDLEESPFNGFGTFGSSRPPQVPKGFYAEAAPAAAQAAQAQVGSNRDSEKHCAALCENIAPLHTYNSLGEFEKAEDYLRQALKFIEQESGMNKGNRGGVLLGLGIVRDRLGKHKEALPVCVKAYEFYKERANGAPASLQAKAGISCAKIHAKLGDLKKAESYIREAVEMYEITCGETSPLTASAYHELGKCLWGQRRREDAQKAELQWEYAGEGGANIILRYVGGCEDFRGCVLRLRKGFKIPKSNRKVQEDIRFQRSVLRQILDSYISPGSLVELDLELVSLIWSDSLVQAARPPDRVQRDSALHTSTSDGNLLLGMLCADLSFCPNGFSFEIKPKLGVADCGVPECGVDGVPRFTMLQCIDFPKKKPTLSKYNPISLFEAVIQQRKVELRRELSVLRDASRDLRQNNFRLLGREACEASKAPDAALDDLCEVLLSARVLFEKLRALSLLAAGQAVEDLILELYDVAGAPSELPAECFQEALEAEERLLGSLQETWGDREAMQLVVQLYKETRPQWALALFLLGRAAHDLSLIINAGRPVQEEGFLKDLGFEQVGDSGLWGRVTVIDTDIKPAARIPKYAKTLRSYCQHELVQPLLSCMKAGSLWPLAASAASAARAVQRRWENRRSDAQQVHNLLMDTPAAAELKSWGGRYKEAKELASASLFVESVFADCSGQELFDVAIPLLKAETSTDCTSLLETCEAMKAFCDRNLEGTQDSPMNFALPAEKGSGESDDPGAAGASSSGEYQGPIIEDITDEVEVPAEATIEKRGGRRPFVTLRFLGQCCSCSFIFWPFLIRCPERLRRGPCGPNV</sequence>
<evidence type="ECO:0000256" key="2">
    <source>
        <dbReference type="ARBA" id="ARBA00022679"/>
    </source>
</evidence>
<keyword evidence="7" id="KW-0175">Coiled coil</keyword>
<accession>A0ABP0RKX9</accession>
<dbReference type="PANTHER" id="PTHR14456:SF2">
    <property type="entry name" value="INOSITOL-PENTAKISPHOSPHATE 2-KINASE"/>
    <property type="match status" value="1"/>
</dbReference>
<evidence type="ECO:0000256" key="6">
    <source>
        <dbReference type="ARBA" id="ARBA00029574"/>
    </source>
</evidence>
<keyword evidence="4" id="KW-0418">Kinase</keyword>
<evidence type="ECO:0000256" key="8">
    <source>
        <dbReference type="SAM" id="MobiDB-lite"/>
    </source>
</evidence>
<dbReference type="SMART" id="SM00028">
    <property type="entry name" value="TPR"/>
    <property type="match status" value="3"/>
</dbReference>